<evidence type="ECO:0000256" key="1">
    <source>
        <dbReference type="SAM" id="MobiDB-lite"/>
    </source>
</evidence>
<dbReference type="AlphaFoldDB" id="A0A9W4JEW0"/>
<organism evidence="2 3">
    <name type="scientific">Penicillium salamii</name>
    <dbReference type="NCBI Taxonomy" id="1612424"/>
    <lineage>
        <taxon>Eukaryota</taxon>
        <taxon>Fungi</taxon>
        <taxon>Dikarya</taxon>
        <taxon>Ascomycota</taxon>
        <taxon>Pezizomycotina</taxon>
        <taxon>Eurotiomycetes</taxon>
        <taxon>Eurotiomycetidae</taxon>
        <taxon>Eurotiales</taxon>
        <taxon>Aspergillaceae</taxon>
        <taxon>Penicillium</taxon>
    </lineage>
</organism>
<feature type="compositionally biased region" description="Polar residues" evidence="1">
    <location>
        <begin position="147"/>
        <end position="172"/>
    </location>
</feature>
<dbReference type="EMBL" id="CAJVPA010000198">
    <property type="protein sequence ID" value="CAG8395423.1"/>
    <property type="molecule type" value="Genomic_DNA"/>
</dbReference>
<sequence>MRSGLGKPGALPLLALVVFSLLTLVPSLSNLYNLKLADFSFHSGTASQLPLLQDGVTELPKAHPFEPREPWPPAAPHRSRVNLLPRTVRVGNSALSTSETLNKSRLSRESSSFSRRARAFRSYFTQHWEEYPFLASFSNRSILETHQYSHNNSPPQTDPIPNTHNQTNQPEQPDQPPSIREISQKAYRRAIELGKQAATRGSEYASSFFHAKTTLIPHSTENSTESLPPSEVQKVGAEDSSHAAAGRHSRELHGSCMAVVIGLVAGIMWF</sequence>
<comment type="caution">
    <text evidence="2">The sequence shown here is derived from an EMBL/GenBank/DDBJ whole genome shotgun (WGS) entry which is preliminary data.</text>
</comment>
<dbReference type="Proteomes" id="UP001152646">
    <property type="component" value="Unassembled WGS sequence"/>
</dbReference>
<proteinExistence type="predicted"/>
<protein>
    <submittedName>
        <fullName evidence="2">Uncharacterized protein</fullName>
    </submittedName>
</protein>
<accession>A0A9W4JEW0</accession>
<feature type="region of interest" description="Disordered" evidence="1">
    <location>
        <begin position="219"/>
        <end position="250"/>
    </location>
</feature>
<reference evidence="2" key="1">
    <citation type="submission" date="2021-07" db="EMBL/GenBank/DDBJ databases">
        <authorList>
            <person name="Branca A.L. A."/>
        </authorList>
    </citation>
    <scope>NUCLEOTIDE SEQUENCE</scope>
</reference>
<evidence type="ECO:0000313" key="3">
    <source>
        <dbReference type="Proteomes" id="UP001152646"/>
    </source>
</evidence>
<dbReference type="OrthoDB" id="4344543at2759"/>
<name>A0A9W4JEW0_9EURO</name>
<feature type="region of interest" description="Disordered" evidence="1">
    <location>
        <begin position="147"/>
        <end position="178"/>
    </location>
</feature>
<gene>
    <name evidence="2" type="ORF">PSALAMII_LOCUS7530</name>
</gene>
<evidence type="ECO:0000313" key="2">
    <source>
        <dbReference type="EMBL" id="CAG8395423.1"/>
    </source>
</evidence>